<dbReference type="EMBL" id="SUMC01000001">
    <property type="protein sequence ID" value="TKA13173.1"/>
    <property type="molecule type" value="Genomic_DNA"/>
</dbReference>
<name>A0A4U0SUF6_9ACTN</name>
<dbReference type="RefSeq" id="WP_136721322.1">
    <property type="nucleotide sequence ID" value="NZ_SUMC01000001.1"/>
</dbReference>
<organism evidence="1 2">
    <name type="scientific">Actinacidiphila oryziradicis</name>
    <dbReference type="NCBI Taxonomy" id="2571141"/>
    <lineage>
        <taxon>Bacteria</taxon>
        <taxon>Bacillati</taxon>
        <taxon>Actinomycetota</taxon>
        <taxon>Actinomycetes</taxon>
        <taxon>Kitasatosporales</taxon>
        <taxon>Streptomycetaceae</taxon>
        <taxon>Actinacidiphila</taxon>
    </lineage>
</organism>
<dbReference type="OrthoDB" id="4261367at2"/>
<keyword evidence="2" id="KW-1185">Reference proteome</keyword>
<reference evidence="1 2" key="1">
    <citation type="submission" date="2019-04" db="EMBL/GenBank/DDBJ databases">
        <title>Streptomyces oryziradicis sp. nov., a novel actinomycete isolated from rhizosphere soil of rice (Oryza sativa L.).</title>
        <authorList>
            <person name="Li C."/>
        </authorList>
    </citation>
    <scope>NUCLEOTIDE SEQUENCE [LARGE SCALE GENOMIC DNA]</scope>
    <source>
        <strain evidence="1 2">NEAU-C40</strain>
    </source>
</reference>
<evidence type="ECO:0000313" key="2">
    <source>
        <dbReference type="Proteomes" id="UP000305778"/>
    </source>
</evidence>
<sequence>MSRFPIPRPTEDAAVTSAARTTAPLPPVDVLFDRLVTAYALRDRRGLQRFGLAIVRSSGGPLR</sequence>
<accession>A0A4U0SUF6</accession>
<proteinExistence type="predicted"/>
<dbReference type="AlphaFoldDB" id="A0A4U0SUF6"/>
<comment type="caution">
    <text evidence="1">The sequence shown here is derived from an EMBL/GenBank/DDBJ whole genome shotgun (WGS) entry which is preliminary data.</text>
</comment>
<dbReference type="Proteomes" id="UP000305778">
    <property type="component" value="Unassembled WGS sequence"/>
</dbReference>
<gene>
    <name evidence="1" type="ORF">FCI23_00045</name>
</gene>
<protein>
    <submittedName>
        <fullName evidence="1">Uncharacterized protein</fullName>
    </submittedName>
</protein>
<evidence type="ECO:0000313" key="1">
    <source>
        <dbReference type="EMBL" id="TKA13173.1"/>
    </source>
</evidence>